<protein>
    <recommendedName>
        <fullName evidence="4">CBM1 domain-containing protein</fullName>
    </recommendedName>
</protein>
<evidence type="ECO:0000313" key="2">
    <source>
        <dbReference type="EMBL" id="KAA1103774.1"/>
    </source>
</evidence>
<gene>
    <name evidence="2" type="ORF">PGTUg99_005175</name>
</gene>
<sequence length="83" mass="8568">MHKFHAILSLLTLLLVMGGAVGLTGRRSAGDFIGTSDAACYGSAVNPNSCGGRGEFYGNHGCKQKEGCRGGGGRTSRNTHPTK</sequence>
<dbReference type="AlphaFoldDB" id="A0A5B0PT26"/>
<evidence type="ECO:0000256" key="1">
    <source>
        <dbReference type="SAM" id="SignalP"/>
    </source>
</evidence>
<reference evidence="2 3" key="1">
    <citation type="submission" date="2019-05" db="EMBL/GenBank/DDBJ databases">
        <title>Emergence of the Ug99 lineage of the wheat stem rust pathogen through somatic hybridization.</title>
        <authorList>
            <person name="Li F."/>
            <person name="Upadhyaya N.M."/>
            <person name="Sperschneider J."/>
            <person name="Matny O."/>
            <person name="Nguyen-Phuc H."/>
            <person name="Mago R."/>
            <person name="Raley C."/>
            <person name="Miller M.E."/>
            <person name="Silverstein K.A.T."/>
            <person name="Henningsen E."/>
            <person name="Hirsch C.D."/>
            <person name="Visser B."/>
            <person name="Pretorius Z.A."/>
            <person name="Steffenson B.J."/>
            <person name="Schwessinger B."/>
            <person name="Dodds P.N."/>
            <person name="Figueroa M."/>
        </authorList>
    </citation>
    <scope>NUCLEOTIDE SEQUENCE [LARGE SCALE GENOMIC DNA]</scope>
    <source>
        <strain evidence="2 3">Ug99</strain>
    </source>
</reference>
<proteinExistence type="predicted"/>
<dbReference type="Proteomes" id="UP000325313">
    <property type="component" value="Unassembled WGS sequence"/>
</dbReference>
<comment type="caution">
    <text evidence="2">The sequence shown here is derived from an EMBL/GenBank/DDBJ whole genome shotgun (WGS) entry which is preliminary data.</text>
</comment>
<name>A0A5B0PT26_PUCGR</name>
<evidence type="ECO:0000313" key="3">
    <source>
        <dbReference type="Proteomes" id="UP000325313"/>
    </source>
</evidence>
<keyword evidence="1" id="KW-0732">Signal</keyword>
<evidence type="ECO:0008006" key="4">
    <source>
        <dbReference type="Google" id="ProtNLM"/>
    </source>
</evidence>
<feature type="signal peptide" evidence="1">
    <location>
        <begin position="1"/>
        <end position="22"/>
    </location>
</feature>
<feature type="chain" id="PRO_5022933674" description="CBM1 domain-containing protein" evidence="1">
    <location>
        <begin position="23"/>
        <end position="83"/>
    </location>
</feature>
<accession>A0A5B0PT26</accession>
<dbReference type="EMBL" id="VDEP01000316">
    <property type="protein sequence ID" value="KAA1103774.1"/>
    <property type="molecule type" value="Genomic_DNA"/>
</dbReference>
<organism evidence="2 3">
    <name type="scientific">Puccinia graminis f. sp. tritici</name>
    <dbReference type="NCBI Taxonomy" id="56615"/>
    <lineage>
        <taxon>Eukaryota</taxon>
        <taxon>Fungi</taxon>
        <taxon>Dikarya</taxon>
        <taxon>Basidiomycota</taxon>
        <taxon>Pucciniomycotina</taxon>
        <taxon>Pucciniomycetes</taxon>
        <taxon>Pucciniales</taxon>
        <taxon>Pucciniaceae</taxon>
        <taxon>Puccinia</taxon>
    </lineage>
</organism>